<dbReference type="HOGENOM" id="CLU_180796_1_3_6"/>
<reference evidence="2 3" key="1">
    <citation type="journal article" date="2009" name="PLoS ONE">
        <title>The complete genome of Teredinibacter turnerae T7901: an intracellular endosymbiont of marine wood-boring bivalves (shipworms).</title>
        <authorList>
            <person name="Yang J.C."/>
            <person name="Madupu R."/>
            <person name="Durkin A.S."/>
            <person name="Ekborg N.A."/>
            <person name="Pedamallu C.S."/>
            <person name="Hostetler J.B."/>
            <person name="Radune D."/>
            <person name="Toms B.S."/>
            <person name="Henrissat B."/>
            <person name="Coutinho P.M."/>
            <person name="Schwarz S."/>
            <person name="Field L."/>
            <person name="Trindade-Silva A.E."/>
            <person name="Soares C.A.G."/>
            <person name="Elshahawi S."/>
            <person name="Hanora A."/>
            <person name="Schmidt E.W."/>
            <person name="Haygood M.G."/>
            <person name="Posfai J."/>
            <person name="Benner J."/>
            <person name="Madinger C."/>
            <person name="Nove J."/>
            <person name="Anton B."/>
            <person name="Chaudhary K."/>
            <person name="Foster J."/>
            <person name="Holman A."/>
            <person name="Kumar S."/>
            <person name="Lessard P.A."/>
            <person name="Luyten Y.A."/>
            <person name="Slatko B."/>
            <person name="Wood N."/>
            <person name="Wu B."/>
            <person name="Teplitski M."/>
            <person name="Mougous J.D."/>
            <person name="Ward N."/>
            <person name="Eisen J.A."/>
            <person name="Badger J.H."/>
            <person name="Distel D.L."/>
        </authorList>
    </citation>
    <scope>NUCLEOTIDE SEQUENCE [LARGE SCALE GENOMIC DNA]</scope>
    <source>
        <strain evidence="3">ATCC 39867 / T7901</strain>
    </source>
</reference>
<dbReference type="Pfam" id="PF04102">
    <property type="entry name" value="SlyX"/>
    <property type="match status" value="1"/>
</dbReference>
<evidence type="ECO:0000313" key="2">
    <source>
        <dbReference type="EMBL" id="ACR10802.1"/>
    </source>
</evidence>
<dbReference type="eggNOG" id="COG2900">
    <property type="taxonomic scope" value="Bacteria"/>
</dbReference>
<evidence type="ECO:0000313" key="3">
    <source>
        <dbReference type="Proteomes" id="UP000009080"/>
    </source>
</evidence>
<proteinExistence type="predicted"/>
<accession>C5BMI5</accession>
<dbReference type="GeneID" id="58410196"/>
<dbReference type="PANTHER" id="PTHR36508:SF1">
    <property type="entry name" value="PROTEIN SLYX"/>
    <property type="match status" value="1"/>
</dbReference>
<feature type="coiled-coil region" evidence="1">
    <location>
        <begin position="5"/>
        <end position="39"/>
    </location>
</feature>
<evidence type="ECO:0000256" key="1">
    <source>
        <dbReference type="SAM" id="Coils"/>
    </source>
</evidence>
<dbReference type="EMBL" id="CP001614">
    <property type="protein sequence ID" value="ACR10802.1"/>
    <property type="molecule type" value="Genomic_DNA"/>
</dbReference>
<keyword evidence="1" id="KW-0175">Coiled coil</keyword>
<dbReference type="KEGG" id="ttu:TERTU_2736"/>
<dbReference type="Proteomes" id="UP000009080">
    <property type="component" value="Chromosome"/>
</dbReference>
<dbReference type="RefSeq" id="WP_015816914.1">
    <property type="nucleotide sequence ID" value="NC_012997.1"/>
</dbReference>
<protein>
    <submittedName>
        <fullName evidence="2">SlyX family protein</fullName>
    </submittedName>
</protein>
<name>C5BMI5_TERTT</name>
<gene>
    <name evidence="2" type="ordered locus">TERTU_2736</name>
</gene>
<dbReference type="PANTHER" id="PTHR36508">
    <property type="entry name" value="PROTEIN SLYX"/>
    <property type="match status" value="1"/>
</dbReference>
<dbReference type="STRING" id="377629.TERTU_2736"/>
<organism evidence="2 3">
    <name type="scientific">Teredinibacter turnerae (strain ATCC 39867 / T7901)</name>
    <dbReference type="NCBI Taxonomy" id="377629"/>
    <lineage>
        <taxon>Bacteria</taxon>
        <taxon>Pseudomonadati</taxon>
        <taxon>Pseudomonadota</taxon>
        <taxon>Gammaproteobacteria</taxon>
        <taxon>Cellvibrionales</taxon>
        <taxon>Cellvibrionaceae</taxon>
        <taxon>Teredinibacter</taxon>
    </lineage>
</organism>
<sequence>MTDTISDLQIRLAFQDDTIDALNQQVTQLAQDVTSLQQQLQVMYKKLGDMAYQLEQRSNSAATPVDERPPHY</sequence>
<dbReference type="Gene3D" id="1.20.5.340">
    <property type="match status" value="1"/>
</dbReference>
<dbReference type="AlphaFoldDB" id="C5BMI5"/>
<keyword evidence="3" id="KW-1185">Reference proteome</keyword>
<dbReference type="InterPro" id="IPR007236">
    <property type="entry name" value="SlyX"/>
</dbReference>
<dbReference type="OrthoDB" id="8606883at2"/>